<dbReference type="PROSITE" id="PS50903">
    <property type="entry name" value="RUBREDOXIN_LIKE"/>
    <property type="match status" value="1"/>
</dbReference>
<sequence>MALMQRQAVRGNAFGTAKASRSVVRAARSRAPAVSVRADGQQIQVEIDKPLGLQLDQSTAPGGGLVVKSARGNAAKAGIKAGDTIIYTSSFFGDELWPADKLSFTNNAVTNCPSPVTFIYVPGENTKVNVKRLPKRPAPARFGRKLTDAERALATHICVDCGYIYCDPVPFEDTAANYRCPQCNAPKRRFVAYDADSGKTKGVAEGTVGTIATVIGGLLGIGVLAYLGTNI</sequence>
<dbReference type="GO" id="GO:0005506">
    <property type="term" value="F:iron ion binding"/>
    <property type="evidence" value="ECO:0007669"/>
    <property type="project" value="InterPro"/>
</dbReference>
<dbReference type="EMBL" id="BNCO01000004">
    <property type="protein sequence ID" value="GIL47687.1"/>
    <property type="molecule type" value="Genomic_DNA"/>
</dbReference>
<accession>A0A8J4AYB0</accession>
<comment type="caution">
    <text evidence="3">The sequence shown here is derived from an EMBL/GenBank/DDBJ whole genome shotgun (WGS) entry which is preliminary data.</text>
</comment>
<dbReference type="InterPro" id="IPR024934">
    <property type="entry name" value="Rubredoxin-like_dom"/>
</dbReference>
<dbReference type="AlphaFoldDB" id="A0A8J4AYB0"/>
<evidence type="ECO:0000256" key="1">
    <source>
        <dbReference type="SAM" id="Phobius"/>
    </source>
</evidence>
<keyword evidence="1" id="KW-1133">Transmembrane helix</keyword>
<feature type="transmembrane region" description="Helical" evidence="1">
    <location>
        <begin position="208"/>
        <end position="228"/>
    </location>
</feature>
<evidence type="ECO:0000259" key="2">
    <source>
        <dbReference type="PROSITE" id="PS50903"/>
    </source>
</evidence>
<protein>
    <recommendedName>
        <fullName evidence="2">Rubredoxin-like domain-containing protein</fullName>
    </recommendedName>
</protein>
<dbReference type="CDD" id="cd00350">
    <property type="entry name" value="rubredoxin_like"/>
    <property type="match status" value="1"/>
</dbReference>
<dbReference type="SUPFAM" id="SSF57802">
    <property type="entry name" value="Rubredoxin-like"/>
    <property type="match status" value="1"/>
</dbReference>
<gene>
    <name evidence="3" type="ORF">Vafri_4449</name>
</gene>
<dbReference type="PANTHER" id="PTHR47661:SF4">
    <property type="entry name" value="OS08G0162600 PROTEIN"/>
    <property type="match status" value="1"/>
</dbReference>
<keyword evidence="1" id="KW-0812">Transmembrane</keyword>
<keyword evidence="4" id="KW-1185">Reference proteome</keyword>
<keyword evidence="1" id="KW-0472">Membrane</keyword>
<dbReference type="Gene3D" id="2.20.28.10">
    <property type="match status" value="1"/>
</dbReference>
<evidence type="ECO:0000313" key="4">
    <source>
        <dbReference type="Proteomes" id="UP000747399"/>
    </source>
</evidence>
<dbReference type="Proteomes" id="UP000747399">
    <property type="component" value="Unassembled WGS sequence"/>
</dbReference>
<reference evidence="3" key="1">
    <citation type="journal article" date="2021" name="Proc. Natl. Acad. Sci. U.S.A.">
        <title>Three genomes in the algal genus Volvox reveal the fate of a haploid sex-determining region after a transition to homothallism.</title>
        <authorList>
            <person name="Yamamoto K."/>
            <person name="Hamaji T."/>
            <person name="Kawai-Toyooka H."/>
            <person name="Matsuzaki R."/>
            <person name="Takahashi F."/>
            <person name="Nishimura Y."/>
            <person name="Kawachi M."/>
            <person name="Noguchi H."/>
            <person name="Minakuchi Y."/>
            <person name="Umen J.G."/>
            <person name="Toyoda A."/>
            <person name="Nozaki H."/>
        </authorList>
    </citation>
    <scope>NUCLEOTIDE SEQUENCE</scope>
    <source>
        <strain evidence="3">NIES-3780</strain>
    </source>
</reference>
<proteinExistence type="predicted"/>
<evidence type="ECO:0000313" key="3">
    <source>
        <dbReference type="EMBL" id="GIL47687.1"/>
    </source>
</evidence>
<dbReference type="PANTHER" id="PTHR47661">
    <property type="entry name" value="PHOSPHOGLUCAN PHOSPHATASE LSF1, CHLOROPLASTIC"/>
    <property type="match status" value="1"/>
</dbReference>
<name>A0A8J4AYB0_9CHLO</name>
<feature type="domain" description="Rubredoxin-like" evidence="2">
    <location>
        <begin position="153"/>
        <end position="193"/>
    </location>
</feature>
<organism evidence="3 4">
    <name type="scientific">Volvox africanus</name>
    <dbReference type="NCBI Taxonomy" id="51714"/>
    <lineage>
        <taxon>Eukaryota</taxon>
        <taxon>Viridiplantae</taxon>
        <taxon>Chlorophyta</taxon>
        <taxon>core chlorophytes</taxon>
        <taxon>Chlorophyceae</taxon>
        <taxon>CS clade</taxon>
        <taxon>Chlamydomonadales</taxon>
        <taxon>Volvocaceae</taxon>
        <taxon>Volvox</taxon>
    </lineage>
</organism>